<keyword evidence="3" id="KW-0472">Membrane</keyword>
<feature type="compositionally biased region" description="Polar residues" evidence="2">
    <location>
        <begin position="18"/>
        <end position="32"/>
    </location>
</feature>
<keyword evidence="3" id="KW-1133">Transmembrane helix</keyword>
<keyword evidence="5" id="KW-1185">Reference proteome</keyword>
<organism evidence="4 5">
    <name type="scientific">Rhynchophorus ferrugineus</name>
    <name type="common">Red palm weevil</name>
    <name type="synonym">Curculio ferrugineus</name>
    <dbReference type="NCBI Taxonomy" id="354439"/>
    <lineage>
        <taxon>Eukaryota</taxon>
        <taxon>Metazoa</taxon>
        <taxon>Ecdysozoa</taxon>
        <taxon>Arthropoda</taxon>
        <taxon>Hexapoda</taxon>
        <taxon>Insecta</taxon>
        <taxon>Pterygota</taxon>
        <taxon>Neoptera</taxon>
        <taxon>Endopterygota</taxon>
        <taxon>Coleoptera</taxon>
        <taxon>Polyphaga</taxon>
        <taxon>Cucujiformia</taxon>
        <taxon>Curculionidae</taxon>
        <taxon>Dryophthorinae</taxon>
        <taxon>Rhynchophorus</taxon>
    </lineage>
</organism>
<dbReference type="Proteomes" id="UP000625711">
    <property type="component" value="Unassembled WGS sequence"/>
</dbReference>
<keyword evidence="3" id="KW-0812">Transmembrane</keyword>
<keyword evidence="1" id="KW-0175">Coiled coil</keyword>
<reference evidence="4" key="1">
    <citation type="submission" date="2020-08" db="EMBL/GenBank/DDBJ databases">
        <title>Genome sequencing and assembly of the red palm weevil Rhynchophorus ferrugineus.</title>
        <authorList>
            <person name="Dias G.B."/>
            <person name="Bergman C.M."/>
            <person name="Manee M."/>
        </authorList>
    </citation>
    <scope>NUCLEOTIDE SEQUENCE</scope>
    <source>
        <strain evidence="4">AA-2017</strain>
        <tissue evidence="4">Whole larva</tissue>
    </source>
</reference>
<feature type="region of interest" description="Disordered" evidence="2">
    <location>
        <begin position="1"/>
        <end position="53"/>
    </location>
</feature>
<feature type="region of interest" description="Disordered" evidence="2">
    <location>
        <begin position="286"/>
        <end position="348"/>
    </location>
</feature>
<evidence type="ECO:0000313" key="4">
    <source>
        <dbReference type="EMBL" id="KAF7282712.1"/>
    </source>
</evidence>
<feature type="compositionally biased region" description="Basic and acidic residues" evidence="2">
    <location>
        <begin position="498"/>
        <end position="510"/>
    </location>
</feature>
<accession>A0A834IPU2</accession>
<evidence type="ECO:0000256" key="2">
    <source>
        <dbReference type="SAM" id="MobiDB-lite"/>
    </source>
</evidence>
<comment type="caution">
    <text evidence="4">The sequence shown here is derived from an EMBL/GenBank/DDBJ whole genome shotgun (WGS) entry which is preliminary data.</text>
</comment>
<feature type="compositionally biased region" description="Basic and acidic residues" evidence="2">
    <location>
        <begin position="33"/>
        <end position="51"/>
    </location>
</feature>
<dbReference type="OrthoDB" id="6784827at2759"/>
<proteinExistence type="predicted"/>
<gene>
    <name evidence="4" type="ORF">GWI33_002106</name>
</gene>
<sequence>MSIQSKVSNSSLSSDSSWTIVESVSRESSTIKGSDRRSSENVTKENQEKANVRGNDSSFLSFDQFSFERIGEEVSKRAKRNRNKKKQRAANKTADDPMNLLSITACLMAILGITLMSTLLPHLFAESAQIDQFQNTLTDLYDSSLNPTDENMTRSLRTTVETLDATKNLFIPGNISEDSTCAEISDLYPNITVVSGDECEADSCYETDEFLHEDHNINSDHSITDDLKNKTQELIEKARSLMRSTTFQTFLATLVQDICIIKLICQLSRKTRGFNVSEKKESIIKSPTKKIKVPRSSAKLTKRYSDQNKNGSKNKNPTHTIPPKDPEAKKVTSNSKHSLKENGKSECERRFEELDTRWATMGLSHKQKIQQIKNQYQEEILRIKEREKETYNRKEKISFLREKYIQKLVADRNIYAHKLRRLREERQKILKELCSGFGGLKRADSKDAAVGNYAVLMPSSNDFYKTLQQLKDKESPDSSLTPKPEPPKFAIALPNDNSDQKQSRDNASRYFELKRKYLKKKMKQMRKKKARKDAKDVNNTVRDIMQGLSEATSKLLQQKQPENNNKSEEDLYEVVFDQQGKQVKQQDEAKWNKKYDDIKVVNSRTPLTKTDPSKYPKTKITHKGLL</sequence>
<evidence type="ECO:0000256" key="3">
    <source>
        <dbReference type="SAM" id="Phobius"/>
    </source>
</evidence>
<feature type="region of interest" description="Disordered" evidence="2">
    <location>
        <begin position="470"/>
        <end position="510"/>
    </location>
</feature>
<evidence type="ECO:0000313" key="5">
    <source>
        <dbReference type="Proteomes" id="UP000625711"/>
    </source>
</evidence>
<feature type="transmembrane region" description="Helical" evidence="3">
    <location>
        <begin position="100"/>
        <end position="124"/>
    </location>
</feature>
<dbReference type="AlphaFoldDB" id="A0A834IPU2"/>
<feature type="compositionally biased region" description="Basic residues" evidence="2">
    <location>
        <begin position="616"/>
        <end position="626"/>
    </location>
</feature>
<feature type="compositionally biased region" description="Polar residues" evidence="2">
    <location>
        <begin position="307"/>
        <end position="319"/>
    </location>
</feature>
<feature type="region of interest" description="Disordered" evidence="2">
    <location>
        <begin position="604"/>
        <end position="626"/>
    </location>
</feature>
<dbReference type="EMBL" id="JAACXV010000159">
    <property type="protein sequence ID" value="KAF7282712.1"/>
    <property type="molecule type" value="Genomic_DNA"/>
</dbReference>
<feature type="coiled-coil region" evidence="1">
    <location>
        <begin position="366"/>
        <end position="432"/>
    </location>
</feature>
<evidence type="ECO:0000256" key="1">
    <source>
        <dbReference type="SAM" id="Coils"/>
    </source>
</evidence>
<feature type="compositionally biased region" description="Low complexity" evidence="2">
    <location>
        <begin position="1"/>
        <end position="17"/>
    </location>
</feature>
<protein>
    <submittedName>
        <fullName evidence="4">Uncharacterized protein</fullName>
    </submittedName>
</protein>
<name>A0A834IPU2_RHYFE</name>
<feature type="compositionally biased region" description="Basic and acidic residues" evidence="2">
    <location>
        <begin position="338"/>
        <end position="348"/>
    </location>
</feature>